<dbReference type="RefSeq" id="WP_198570454.1">
    <property type="nucleotide sequence ID" value="NZ_CP066167.1"/>
</dbReference>
<feature type="binding site" evidence="11">
    <location>
        <position position="139"/>
    </location>
    <ligand>
        <name>substrate</name>
    </ligand>
</feature>
<comment type="subunit">
    <text evidence="11">Monomer.</text>
</comment>
<comment type="catalytic activity">
    <reaction evidence="10 11">
        <text>shikimate + ATP = 3-phosphoshikimate + ADP + H(+)</text>
        <dbReference type="Rhea" id="RHEA:13121"/>
        <dbReference type="ChEBI" id="CHEBI:15378"/>
        <dbReference type="ChEBI" id="CHEBI:30616"/>
        <dbReference type="ChEBI" id="CHEBI:36208"/>
        <dbReference type="ChEBI" id="CHEBI:145989"/>
        <dbReference type="ChEBI" id="CHEBI:456216"/>
        <dbReference type="EC" id="2.7.1.71"/>
    </reaction>
</comment>
<feature type="binding site" evidence="11">
    <location>
        <begin position="14"/>
        <end position="19"/>
    </location>
    <ligand>
        <name>ATP</name>
        <dbReference type="ChEBI" id="CHEBI:30616"/>
    </ligand>
</feature>
<dbReference type="GO" id="GO:0008652">
    <property type="term" value="P:amino acid biosynthetic process"/>
    <property type="evidence" value="ECO:0007669"/>
    <property type="project" value="UniProtKB-KW"/>
</dbReference>
<evidence type="ECO:0000313" key="12">
    <source>
        <dbReference type="EMBL" id="QQD18969.1"/>
    </source>
</evidence>
<evidence type="ECO:0000256" key="5">
    <source>
        <dbReference type="ARBA" id="ARBA00022679"/>
    </source>
</evidence>
<dbReference type="GO" id="GO:0004765">
    <property type="term" value="F:shikimate kinase activity"/>
    <property type="evidence" value="ECO:0007669"/>
    <property type="project" value="UniProtKB-UniRule"/>
</dbReference>
<sequence>MRKAGAIYLVGPMGAGKSTIGKLLADALRSGFYDVDREIEARSGVDIPWIFDMEGESGFRARETSMLRDLSEDRDCVISTGGGAVQQDENRKLMVATGTVIYLRTSVDEQLRRTAKDRKRPLLQQGDPEETLRRLMAERDPLYREVADYTVETDHRSPKAVALELAQWLQRSDLDG</sequence>
<keyword evidence="13" id="KW-1185">Reference proteome</keyword>
<dbReference type="PANTHER" id="PTHR21087:SF16">
    <property type="entry name" value="SHIKIMATE KINASE 1, CHLOROPLASTIC"/>
    <property type="match status" value="1"/>
</dbReference>
<dbReference type="PROSITE" id="PS01128">
    <property type="entry name" value="SHIKIMATE_KINASE"/>
    <property type="match status" value="1"/>
</dbReference>
<keyword evidence="9 11" id="KW-0057">Aromatic amino acid biosynthesis</keyword>
<comment type="cofactor">
    <cofactor evidence="11">
        <name>Mg(2+)</name>
        <dbReference type="ChEBI" id="CHEBI:18420"/>
    </cofactor>
    <text evidence="11">Binds 1 Mg(2+) ion per subunit.</text>
</comment>
<feature type="binding site" evidence="11">
    <location>
        <position position="120"/>
    </location>
    <ligand>
        <name>ATP</name>
        <dbReference type="ChEBI" id="CHEBI:30616"/>
    </ligand>
</feature>
<dbReference type="AlphaFoldDB" id="A0A7T4R1Z6"/>
<keyword evidence="11" id="KW-0479">Metal-binding</keyword>
<keyword evidence="8 11" id="KW-0067">ATP-binding</keyword>
<evidence type="ECO:0000256" key="4">
    <source>
        <dbReference type="ARBA" id="ARBA00022605"/>
    </source>
</evidence>
<comment type="function">
    <text evidence="11">Catalyzes the specific phosphorylation of the 3-hydroxyl group of shikimic acid using ATP as a cosubstrate.</text>
</comment>
<dbReference type="Proteomes" id="UP000596063">
    <property type="component" value="Chromosome"/>
</dbReference>
<evidence type="ECO:0000256" key="3">
    <source>
        <dbReference type="ARBA" id="ARBA00012154"/>
    </source>
</evidence>
<evidence type="ECO:0000256" key="8">
    <source>
        <dbReference type="ARBA" id="ARBA00022840"/>
    </source>
</evidence>
<feature type="binding site" evidence="11">
    <location>
        <position position="18"/>
    </location>
    <ligand>
        <name>Mg(2+)</name>
        <dbReference type="ChEBI" id="CHEBI:18420"/>
    </ligand>
</feature>
<dbReference type="KEGG" id="snan:I6N98_03675"/>
<dbReference type="Pfam" id="PF01202">
    <property type="entry name" value="SKI"/>
    <property type="match status" value="1"/>
</dbReference>
<feature type="binding site" evidence="11">
    <location>
        <position position="82"/>
    </location>
    <ligand>
        <name>substrate</name>
    </ligand>
</feature>
<dbReference type="InterPro" id="IPR023000">
    <property type="entry name" value="Shikimate_kinase_CS"/>
</dbReference>
<comment type="pathway">
    <text evidence="1 11">Metabolic intermediate biosynthesis; chorismate biosynthesis; chorismate from D-erythrose 4-phosphate and phosphoenolpyruvate: step 5/7.</text>
</comment>
<dbReference type="InterPro" id="IPR000623">
    <property type="entry name" value="Shikimate_kinase/TSH1"/>
</dbReference>
<dbReference type="GO" id="GO:0000287">
    <property type="term" value="F:magnesium ion binding"/>
    <property type="evidence" value="ECO:0007669"/>
    <property type="project" value="UniProtKB-UniRule"/>
</dbReference>
<dbReference type="GO" id="GO:0005829">
    <property type="term" value="C:cytosol"/>
    <property type="evidence" value="ECO:0007669"/>
    <property type="project" value="TreeGrafter"/>
</dbReference>
<keyword evidence="11" id="KW-0963">Cytoplasm</keyword>
<dbReference type="GO" id="GO:0005524">
    <property type="term" value="F:ATP binding"/>
    <property type="evidence" value="ECO:0007669"/>
    <property type="project" value="UniProtKB-UniRule"/>
</dbReference>
<reference evidence="12 13" key="1">
    <citation type="submission" date="2020-12" db="EMBL/GenBank/DDBJ databases">
        <authorList>
            <person name="Shan Y."/>
        </authorList>
    </citation>
    <scope>NUCLEOTIDE SEQUENCE [LARGE SCALE GENOMIC DNA]</scope>
    <source>
        <strain evidence="13">csc3.9</strain>
    </source>
</reference>
<evidence type="ECO:0000256" key="7">
    <source>
        <dbReference type="ARBA" id="ARBA00022777"/>
    </source>
</evidence>
<dbReference type="UniPathway" id="UPA00053">
    <property type="reaction ID" value="UER00088"/>
</dbReference>
<keyword evidence="11" id="KW-0460">Magnesium</keyword>
<keyword evidence="7 11" id="KW-0418">Kinase</keyword>
<dbReference type="HAMAP" id="MF_00109">
    <property type="entry name" value="Shikimate_kinase"/>
    <property type="match status" value="1"/>
</dbReference>
<feature type="binding site" evidence="11">
    <location>
        <position position="60"/>
    </location>
    <ligand>
        <name>substrate</name>
    </ligand>
</feature>
<comment type="subcellular location">
    <subcellularLocation>
        <location evidence="11">Cytoplasm</location>
    </subcellularLocation>
</comment>
<dbReference type="GO" id="GO:0009423">
    <property type="term" value="P:chorismate biosynthetic process"/>
    <property type="evidence" value="ECO:0007669"/>
    <property type="project" value="UniProtKB-UniRule"/>
</dbReference>
<dbReference type="PANTHER" id="PTHR21087">
    <property type="entry name" value="SHIKIMATE KINASE"/>
    <property type="match status" value="1"/>
</dbReference>
<organism evidence="12 13">
    <name type="scientific">Spongiibacter nanhainus</name>
    <dbReference type="NCBI Taxonomy" id="2794344"/>
    <lineage>
        <taxon>Bacteria</taxon>
        <taxon>Pseudomonadati</taxon>
        <taxon>Pseudomonadota</taxon>
        <taxon>Gammaproteobacteria</taxon>
        <taxon>Cellvibrionales</taxon>
        <taxon>Spongiibacteraceae</taxon>
        <taxon>Spongiibacter</taxon>
    </lineage>
</organism>
<name>A0A7T4R1Z6_9GAMM</name>
<keyword evidence="6 11" id="KW-0547">Nucleotide-binding</keyword>
<evidence type="ECO:0000256" key="11">
    <source>
        <dbReference type="HAMAP-Rule" id="MF_00109"/>
    </source>
</evidence>
<gene>
    <name evidence="11 12" type="primary">aroK</name>
    <name evidence="12" type="ORF">I6N98_03675</name>
</gene>
<comment type="similarity">
    <text evidence="2 11">Belongs to the shikimate kinase family.</text>
</comment>
<protein>
    <recommendedName>
        <fullName evidence="3 11">Shikimate kinase</fullName>
        <shortName evidence="11">SK</shortName>
        <ecNumber evidence="3 11">2.7.1.71</ecNumber>
    </recommendedName>
</protein>
<dbReference type="NCBIfam" id="NF003456">
    <property type="entry name" value="PRK05057.1"/>
    <property type="match status" value="1"/>
</dbReference>
<dbReference type="InterPro" id="IPR031322">
    <property type="entry name" value="Shikimate/glucono_kinase"/>
</dbReference>
<dbReference type="InterPro" id="IPR027417">
    <property type="entry name" value="P-loop_NTPase"/>
</dbReference>
<dbReference type="PRINTS" id="PR01100">
    <property type="entry name" value="SHIKIMTKNASE"/>
</dbReference>
<dbReference type="CDD" id="cd00464">
    <property type="entry name" value="SK"/>
    <property type="match status" value="1"/>
</dbReference>
<evidence type="ECO:0000313" key="13">
    <source>
        <dbReference type="Proteomes" id="UP000596063"/>
    </source>
</evidence>
<evidence type="ECO:0000256" key="1">
    <source>
        <dbReference type="ARBA" id="ARBA00004842"/>
    </source>
</evidence>
<feature type="binding site" evidence="11">
    <location>
        <position position="36"/>
    </location>
    <ligand>
        <name>substrate</name>
    </ligand>
</feature>
<accession>A0A7T4R1Z6</accession>
<proteinExistence type="inferred from homology"/>
<keyword evidence="4 11" id="KW-0028">Amino-acid biosynthesis</keyword>
<dbReference type="EC" id="2.7.1.71" evidence="3 11"/>
<evidence type="ECO:0000256" key="9">
    <source>
        <dbReference type="ARBA" id="ARBA00023141"/>
    </source>
</evidence>
<dbReference type="Gene3D" id="3.40.50.300">
    <property type="entry name" value="P-loop containing nucleotide triphosphate hydrolases"/>
    <property type="match status" value="1"/>
</dbReference>
<evidence type="ECO:0000256" key="10">
    <source>
        <dbReference type="ARBA" id="ARBA00048567"/>
    </source>
</evidence>
<evidence type="ECO:0000256" key="6">
    <source>
        <dbReference type="ARBA" id="ARBA00022741"/>
    </source>
</evidence>
<keyword evidence="5 11" id="KW-0808">Transferase</keyword>
<dbReference type="SUPFAM" id="SSF52540">
    <property type="entry name" value="P-loop containing nucleoside triphosphate hydrolases"/>
    <property type="match status" value="1"/>
</dbReference>
<dbReference type="GO" id="GO:0009073">
    <property type="term" value="P:aromatic amino acid family biosynthetic process"/>
    <property type="evidence" value="ECO:0007669"/>
    <property type="project" value="UniProtKB-KW"/>
</dbReference>
<evidence type="ECO:0000256" key="2">
    <source>
        <dbReference type="ARBA" id="ARBA00006997"/>
    </source>
</evidence>
<dbReference type="EMBL" id="CP066167">
    <property type="protein sequence ID" value="QQD18969.1"/>
    <property type="molecule type" value="Genomic_DNA"/>
</dbReference>
<feature type="binding site" evidence="11">
    <location>
        <position position="156"/>
    </location>
    <ligand>
        <name>ATP</name>
        <dbReference type="ChEBI" id="CHEBI:30616"/>
    </ligand>
</feature>